<evidence type="ECO:0000313" key="2">
    <source>
        <dbReference type="EMBL" id="RKQ83667.1"/>
    </source>
</evidence>
<dbReference type="AlphaFoldDB" id="A0A660KT25"/>
<gene>
    <name evidence="2" type="ORF">C7438_1697</name>
</gene>
<organism evidence="2 3">
    <name type="scientific">Brockia lithotrophica</name>
    <dbReference type="NCBI Taxonomy" id="933949"/>
    <lineage>
        <taxon>Bacteria</taxon>
        <taxon>Bacillati</taxon>
        <taxon>Bacillota</taxon>
        <taxon>Bacilli</taxon>
        <taxon>Bacillales</taxon>
        <taxon>Bacillales Family X. Incertae Sedis</taxon>
        <taxon>Brockia</taxon>
    </lineage>
</organism>
<reference evidence="2 3" key="1">
    <citation type="submission" date="2018-10" db="EMBL/GenBank/DDBJ databases">
        <title>Genomic Encyclopedia of Type Strains, Phase IV (KMG-IV): sequencing the most valuable type-strain genomes for metagenomic binning, comparative biology and taxonomic classification.</title>
        <authorList>
            <person name="Goeker M."/>
        </authorList>
    </citation>
    <scope>NUCLEOTIDE SEQUENCE [LARGE SCALE GENOMIC DNA]</scope>
    <source>
        <strain evidence="2 3">DSM 22653</strain>
    </source>
</reference>
<evidence type="ECO:0000259" key="1">
    <source>
        <dbReference type="Pfam" id="PF07561"/>
    </source>
</evidence>
<accession>A0A660KT25</accession>
<dbReference type="Pfam" id="PF07561">
    <property type="entry name" value="DUF1540"/>
    <property type="match status" value="1"/>
</dbReference>
<evidence type="ECO:0000313" key="3">
    <source>
        <dbReference type="Proteomes" id="UP000267019"/>
    </source>
</evidence>
<dbReference type="InterPro" id="IPR011437">
    <property type="entry name" value="DUF1540"/>
</dbReference>
<dbReference type="OrthoDB" id="1681234at2"/>
<name>A0A660KT25_9BACL</name>
<dbReference type="Proteomes" id="UP000267019">
    <property type="component" value="Unassembled WGS sequence"/>
</dbReference>
<dbReference type="EMBL" id="RBIJ01000006">
    <property type="protein sequence ID" value="RKQ83667.1"/>
    <property type="molecule type" value="Genomic_DNA"/>
</dbReference>
<proteinExistence type="predicted"/>
<feature type="domain" description="DUF1540" evidence="1">
    <location>
        <begin position="6"/>
        <end position="65"/>
    </location>
</feature>
<protein>
    <submittedName>
        <fullName evidence="2">Uncharacterized protein DUF1540</fullName>
    </submittedName>
</protein>
<keyword evidence="3" id="KW-1185">Reference proteome</keyword>
<dbReference type="RefSeq" id="WP_121444926.1">
    <property type="nucleotide sequence ID" value="NZ_RBIJ01000006.1"/>
</dbReference>
<sequence length="77" mass="8417">MAPEVFCTVTSCAYWREGNRCAAPQVRIDVDAPAVERFHAEFALLGAQARGPVAQSSSDTRCATFQLRRTAEGRDLS</sequence>
<comment type="caution">
    <text evidence="2">The sequence shown here is derived from an EMBL/GenBank/DDBJ whole genome shotgun (WGS) entry which is preliminary data.</text>
</comment>